<evidence type="ECO:0000259" key="12">
    <source>
        <dbReference type="PROSITE" id="PS50089"/>
    </source>
</evidence>
<dbReference type="SUPFAM" id="SSF57850">
    <property type="entry name" value="RING/U-box"/>
    <property type="match status" value="1"/>
</dbReference>
<dbReference type="Pfam" id="PF18044">
    <property type="entry name" value="zf-CCCH_4"/>
    <property type="match status" value="1"/>
</dbReference>
<feature type="zinc finger region" description="C3H1-type" evidence="10">
    <location>
        <begin position="77"/>
        <end position="104"/>
    </location>
</feature>
<dbReference type="InterPro" id="IPR041367">
    <property type="entry name" value="Znf-CCCH_4"/>
</dbReference>
<proteinExistence type="predicted"/>
<dbReference type="Pfam" id="PF14608">
    <property type="entry name" value="zf-CCCH_2"/>
    <property type="match status" value="2"/>
</dbReference>
<dbReference type="UniPathway" id="UPA00143"/>
<evidence type="ECO:0000256" key="4">
    <source>
        <dbReference type="ARBA" id="ARBA00022679"/>
    </source>
</evidence>
<dbReference type="PANTHER" id="PTHR11224">
    <property type="entry name" value="MAKORIN-RELATED"/>
    <property type="match status" value="1"/>
</dbReference>
<feature type="domain" description="C3H1-type" evidence="13">
    <location>
        <begin position="77"/>
        <end position="104"/>
    </location>
</feature>
<sequence>MEEAAAPSEAYEAAGASAGAEAAAEGASGPGLPVPEASVEPAARGPAPTLASGLGPAQASWGGYRPLRLQGRSGGSWTKLVACRYFIHGLCKEGENCRYSHDLSGRRPVDRNRHSLLQASADIGPTTAAQSQPLTQDVAEAPLATSACSFPLIGSAAERGFFEAETDTSGYEAARAGAESWGDAVEFVPGQPYRGRRALAPVPPPQSSVIEKEQMAVDTGEQLCPYATVGECPYGERCVYLHGETCDMCGLQILHPVDAAQRAKHIKECIEAHERDMELSFAVQCSMDKVCGICMEVVYEKANPSDCRFGILSNCNHTYCLKCIREWRRAKHLENRVIKSCPQCRVTSNFVIPSEFWVEEEEEKQKLIQEYKEAMSNKPCRYFDEGRGCCPFGEHCFYKHAYPENLEEEPQRQDAGISSTYWNQLLEGNMPFKSNEKELVTLHLANLLLKRLLKRDDELPFSKEWWELLLFELEEYFNLNLASCYGMSSLLSLCCLLLPVFLL</sequence>
<dbReference type="GeneID" id="103204708"/>
<protein>
    <recommendedName>
        <fullName evidence="3">RING-type E3 ubiquitin transferase</fullName>
        <ecNumber evidence="3">2.3.2.27</ecNumber>
    </recommendedName>
</protein>
<dbReference type="FunFam" id="3.30.40.10:FF:000117">
    <property type="entry name" value="Probable E3 ubiquitin-protein ligase makorin-1"/>
    <property type="match status" value="1"/>
</dbReference>
<dbReference type="SMART" id="SM00184">
    <property type="entry name" value="RING"/>
    <property type="match status" value="1"/>
</dbReference>
<comment type="pathway">
    <text evidence="2">Protein modification; protein ubiquitination.</text>
</comment>
<dbReference type="Gene3D" id="4.10.1000.10">
    <property type="entry name" value="Zinc finger, CCCH-type"/>
    <property type="match status" value="1"/>
</dbReference>
<evidence type="ECO:0000313" key="15">
    <source>
        <dbReference type="RefSeq" id="XP_007948097.1"/>
    </source>
</evidence>
<keyword evidence="8" id="KW-0833">Ubl conjugation pathway</keyword>
<dbReference type="PROSITE" id="PS00518">
    <property type="entry name" value="ZF_RING_1"/>
    <property type="match status" value="1"/>
</dbReference>
<dbReference type="GO" id="GO:0000209">
    <property type="term" value="P:protein polyubiquitination"/>
    <property type="evidence" value="ECO:0007669"/>
    <property type="project" value="InterPro"/>
</dbReference>
<dbReference type="InterPro" id="IPR001841">
    <property type="entry name" value="Znf_RING"/>
</dbReference>
<dbReference type="PROSITE" id="PS50103">
    <property type="entry name" value="ZF_C3H1"/>
    <property type="match status" value="3"/>
</dbReference>
<evidence type="ECO:0000256" key="7">
    <source>
        <dbReference type="ARBA" id="ARBA00022771"/>
    </source>
</evidence>
<dbReference type="InterPro" id="IPR000571">
    <property type="entry name" value="Znf_CCCH"/>
</dbReference>
<organism evidence="14 15">
    <name type="scientific">Orycteropus afer afer</name>
    <dbReference type="NCBI Taxonomy" id="1230840"/>
    <lineage>
        <taxon>Eukaryota</taxon>
        <taxon>Metazoa</taxon>
        <taxon>Chordata</taxon>
        <taxon>Craniata</taxon>
        <taxon>Vertebrata</taxon>
        <taxon>Euteleostomi</taxon>
        <taxon>Mammalia</taxon>
        <taxon>Eutheria</taxon>
        <taxon>Afrotheria</taxon>
        <taxon>Tubulidentata</taxon>
        <taxon>Orycteropodidae</taxon>
        <taxon>Orycteropus</taxon>
    </lineage>
</organism>
<keyword evidence="7 10" id="KW-0863">Zinc-finger</keyword>
<evidence type="ECO:0000256" key="11">
    <source>
        <dbReference type="SAM" id="MobiDB-lite"/>
    </source>
</evidence>
<dbReference type="InterPro" id="IPR013083">
    <property type="entry name" value="Znf_RING/FYVE/PHD"/>
</dbReference>
<evidence type="ECO:0000256" key="10">
    <source>
        <dbReference type="PROSITE-ProRule" id="PRU00723"/>
    </source>
</evidence>
<evidence type="ECO:0000256" key="8">
    <source>
        <dbReference type="ARBA" id="ARBA00022786"/>
    </source>
</evidence>
<dbReference type="InterPro" id="IPR045072">
    <property type="entry name" value="MKRN-like"/>
</dbReference>
<keyword evidence="4" id="KW-0808">Transferase</keyword>
<dbReference type="AlphaFoldDB" id="A0A8B7AKS4"/>
<dbReference type="Pfam" id="PF00097">
    <property type="entry name" value="zf-C3HC4"/>
    <property type="match status" value="1"/>
</dbReference>
<comment type="catalytic activity">
    <reaction evidence="1">
        <text>S-ubiquitinyl-[E2 ubiquitin-conjugating enzyme]-L-cysteine + [acceptor protein]-L-lysine = [E2 ubiquitin-conjugating enzyme]-L-cysteine + N(6)-ubiquitinyl-[acceptor protein]-L-lysine.</text>
        <dbReference type="EC" id="2.3.2.27"/>
    </reaction>
</comment>
<dbReference type="InterPro" id="IPR036855">
    <property type="entry name" value="Znf_CCCH_sf"/>
</dbReference>
<gene>
    <name evidence="15" type="primary">MKRN3</name>
</gene>
<dbReference type="SMART" id="SM00356">
    <property type="entry name" value="ZnF_C3H1"/>
    <property type="match status" value="3"/>
</dbReference>
<evidence type="ECO:0000256" key="6">
    <source>
        <dbReference type="ARBA" id="ARBA00022737"/>
    </source>
</evidence>
<keyword evidence="9 10" id="KW-0862">Zinc</keyword>
<dbReference type="GO" id="GO:0061630">
    <property type="term" value="F:ubiquitin protein ligase activity"/>
    <property type="evidence" value="ECO:0007669"/>
    <property type="project" value="UniProtKB-EC"/>
</dbReference>
<dbReference type="Gene3D" id="3.30.40.10">
    <property type="entry name" value="Zinc/RING finger domain, C3HC4 (zinc finger)"/>
    <property type="match status" value="1"/>
</dbReference>
<dbReference type="EC" id="2.3.2.27" evidence="3"/>
<feature type="domain" description="C3H1-type" evidence="13">
    <location>
        <begin position="374"/>
        <end position="403"/>
    </location>
</feature>
<dbReference type="PROSITE" id="PS50089">
    <property type="entry name" value="ZF_RING_2"/>
    <property type="match status" value="1"/>
</dbReference>
<feature type="domain" description="C3H1-type" evidence="13">
    <location>
        <begin position="218"/>
        <end position="245"/>
    </location>
</feature>
<feature type="region of interest" description="Disordered" evidence="11">
    <location>
        <begin position="1"/>
        <end position="54"/>
    </location>
</feature>
<keyword evidence="6" id="KW-0677">Repeat</keyword>
<evidence type="ECO:0000256" key="2">
    <source>
        <dbReference type="ARBA" id="ARBA00004906"/>
    </source>
</evidence>
<dbReference type="CTD" id="7681"/>
<dbReference type="GO" id="GO:0008270">
    <property type="term" value="F:zinc ion binding"/>
    <property type="evidence" value="ECO:0007669"/>
    <property type="project" value="UniProtKB-KW"/>
</dbReference>
<dbReference type="CDD" id="cd16730">
    <property type="entry name" value="RING-HC_MKRN1_3"/>
    <property type="match status" value="1"/>
</dbReference>
<keyword evidence="14" id="KW-1185">Reference proteome</keyword>
<name>A0A8B7AKS4_ORYAF</name>
<reference evidence="15" key="1">
    <citation type="submission" date="2025-08" db="UniProtKB">
        <authorList>
            <consortium name="RefSeq"/>
        </authorList>
    </citation>
    <scope>IDENTIFICATION</scope>
</reference>
<evidence type="ECO:0000256" key="3">
    <source>
        <dbReference type="ARBA" id="ARBA00012483"/>
    </source>
</evidence>
<dbReference type="InterPro" id="IPR018957">
    <property type="entry name" value="Znf_C3HC4_RING-type"/>
</dbReference>
<dbReference type="OrthoDB" id="411372at2759"/>
<evidence type="ECO:0000256" key="1">
    <source>
        <dbReference type="ARBA" id="ARBA00000900"/>
    </source>
</evidence>
<feature type="compositionally biased region" description="Low complexity" evidence="11">
    <location>
        <begin position="1"/>
        <end position="31"/>
    </location>
</feature>
<dbReference type="InterPro" id="IPR017907">
    <property type="entry name" value="Znf_RING_CS"/>
</dbReference>
<evidence type="ECO:0000259" key="13">
    <source>
        <dbReference type="PROSITE" id="PS50103"/>
    </source>
</evidence>
<accession>A0A8B7AKS4</accession>
<evidence type="ECO:0000256" key="9">
    <source>
        <dbReference type="ARBA" id="ARBA00022833"/>
    </source>
</evidence>
<feature type="zinc finger region" description="C3H1-type" evidence="10">
    <location>
        <begin position="374"/>
        <end position="403"/>
    </location>
</feature>
<evidence type="ECO:0000313" key="14">
    <source>
        <dbReference type="Proteomes" id="UP000694850"/>
    </source>
</evidence>
<dbReference type="SUPFAM" id="SSF90229">
    <property type="entry name" value="CCCH zinc finger"/>
    <property type="match status" value="1"/>
</dbReference>
<evidence type="ECO:0000256" key="5">
    <source>
        <dbReference type="ARBA" id="ARBA00022723"/>
    </source>
</evidence>
<keyword evidence="5 10" id="KW-0479">Metal-binding</keyword>
<dbReference type="Pfam" id="PF15815">
    <property type="entry name" value="MKRN1_C"/>
    <property type="match status" value="1"/>
</dbReference>
<dbReference type="PANTHER" id="PTHR11224:SF38">
    <property type="entry name" value="E3 UBIQUITIN-PROTEIN LIGASE MAKORIN-3-RELATED"/>
    <property type="match status" value="1"/>
</dbReference>
<dbReference type="InterPro" id="IPR031644">
    <property type="entry name" value="MKRN1_C"/>
</dbReference>
<feature type="zinc finger region" description="C3H1-type" evidence="10">
    <location>
        <begin position="218"/>
        <end position="245"/>
    </location>
</feature>
<dbReference type="RefSeq" id="XP_007948097.1">
    <property type="nucleotide sequence ID" value="XM_007949906.1"/>
</dbReference>
<feature type="domain" description="RING-type" evidence="12">
    <location>
        <begin position="291"/>
        <end position="345"/>
    </location>
</feature>
<dbReference type="Proteomes" id="UP000694850">
    <property type="component" value="Unplaced"/>
</dbReference>